<feature type="domain" description="N-acetyltransferase" evidence="4">
    <location>
        <begin position="145"/>
        <end position="274"/>
    </location>
</feature>
<dbReference type="PROSITE" id="PS51186">
    <property type="entry name" value="GNAT"/>
    <property type="match status" value="1"/>
</dbReference>
<dbReference type="InterPro" id="IPR015938">
    <property type="entry name" value="Glycine_N-acyltransferase_N"/>
</dbReference>
<dbReference type="AlphaFoldDB" id="A0A3B5AAG6"/>
<dbReference type="OrthoDB" id="61870at2759"/>
<evidence type="ECO:0000256" key="3">
    <source>
        <dbReference type="RuleBase" id="RU368002"/>
    </source>
</evidence>
<dbReference type="GO" id="GO:0047961">
    <property type="term" value="F:glycine N-acyltransferase activity"/>
    <property type="evidence" value="ECO:0007669"/>
    <property type="project" value="InterPro"/>
</dbReference>
<dbReference type="Pfam" id="PF08444">
    <property type="entry name" value="Gly_acyl_tr_C"/>
    <property type="match status" value="1"/>
</dbReference>
<dbReference type="GeneTree" id="ENSGT00950000183133"/>
<dbReference type="Ensembl" id="ENSSPAT00000015147.1">
    <property type="protein sequence ID" value="ENSSPAP00000014904.1"/>
    <property type="gene ID" value="ENSSPAG00000011242.1"/>
</dbReference>
<evidence type="ECO:0000256" key="1">
    <source>
        <dbReference type="ARBA" id="ARBA00022679"/>
    </source>
</evidence>
<keyword evidence="6" id="KW-1185">Reference proteome</keyword>
<dbReference type="Gene3D" id="3.40.630.30">
    <property type="match status" value="1"/>
</dbReference>
<evidence type="ECO:0000256" key="2">
    <source>
        <dbReference type="ARBA" id="ARBA00023315"/>
    </source>
</evidence>
<evidence type="ECO:0000313" key="7">
    <source>
        <dbReference type="RefSeq" id="XP_008281706.1"/>
    </source>
</evidence>
<comment type="similarity">
    <text evidence="3">Belongs to the glycine N-acyltransferase family.</text>
</comment>
<dbReference type="RefSeq" id="XP_008281706.1">
    <property type="nucleotide sequence ID" value="XM_008283484.1"/>
</dbReference>
<dbReference type="SUPFAM" id="SSF55729">
    <property type="entry name" value="Acyl-CoA N-acyltransferases (Nat)"/>
    <property type="match status" value="1"/>
</dbReference>
<dbReference type="CDD" id="cd04301">
    <property type="entry name" value="NAT_SF"/>
    <property type="match status" value="1"/>
</dbReference>
<dbReference type="InterPro" id="IPR010313">
    <property type="entry name" value="Glycine_N-acyltransferase"/>
</dbReference>
<reference evidence="5" key="1">
    <citation type="submission" date="2023-09" db="UniProtKB">
        <authorList>
            <consortium name="Ensembl"/>
        </authorList>
    </citation>
    <scope>IDENTIFICATION</scope>
</reference>
<evidence type="ECO:0000313" key="6">
    <source>
        <dbReference type="Proteomes" id="UP000694891"/>
    </source>
</evidence>
<dbReference type="InterPro" id="IPR000182">
    <property type="entry name" value="GNAT_dom"/>
</dbReference>
<evidence type="ECO:0000259" key="4">
    <source>
        <dbReference type="PROSITE" id="PS51186"/>
    </source>
</evidence>
<dbReference type="GO" id="GO:0005739">
    <property type="term" value="C:mitochondrion"/>
    <property type="evidence" value="ECO:0007669"/>
    <property type="project" value="InterPro"/>
</dbReference>
<name>A0A3B5AAG6_9TELE</name>
<dbReference type="Pfam" id="PF06021">
    <property type="entry name" value="Gly_acyl_tr_N"/>
    <property type="match status" value="1"/>
</dbReference>
<dbReference type="PANTHER" id="PTHR15298:SF15">
    <property type="entry name" value="GLYCINE N-ACYLTRANSFERASE-LIKE PROTEIN"/>
    <property type="match status" value="1"/>
</dbReference>
<dbReference type="Proteomes" id="UP000694891">
    <property type="component" value="Unplaced"/>
</dbReference>
<keyword evidence="2 3" id="KW-0012">Acyltransferase</keyword>
<organism evidence="5">
    <name type="scientific">Stegastes partitus</name>
    <name type="common">bicolor damselfish</name>
    <dbReference type="NCBI Taxonomy" id="144197"/>
    <lineage>
        <taxon>Eukaryota</taxon>
        <taxon>Metazoa</taxon>
        <taxon>Chordata</taxon>
        <taxon>Craniata</taxon>
        <taxon>Vertebrata</taxon>
        <taxon>Euteleostomi</taxon>
        <taxon>Actinopterygii</taxon>
        <taxon>Neopterygii</taxon>
        <taxon>Teleostei</taxon>
        <taxon>Neoteleostei</taxon>
        <taxon>Acanthomorphata</taxon>
        <taxon>Ovalentaria</taxon>
        <taxon>Pomacentridae</taxon>
        <taxon>Stegastes</taxon>
    </lineage>
</organism>
<dbReference type="PANTHER" id="PTHR15298">
    <property type="entry name" value="L-COA N-ACYLTRANSFERASE-RELATED"/>
    <property type="match status" value="1"/>
</dbReference>
<dbReference type="GeneID" id="103358485"/>
<protein>
    <recommendedName>
        <fullName evidence="3">Glycine N-acyltransferase-like protein</fullName>
        <ecNumber evidence="3">2.3.1.-</ecNumber>
    </recommendedName>
</protein>
<dbReference type="EC" id="2.3.1.-" evidence="3"/>
<dbReference type="InterPro" id="IPR016181">
    <property type="entry name" value="Acyl_CoA_acyltransferase"/>
</dbReference>
<proteinExistence type="inferred from homology"/>
<dbReference type="STRING" id="144197.ENSSPAP00000014904"/>
<sequence>MTMELTDDQLKVAETELKRYLPRSQQMYGFVVLRNRVASHRLQIVVDKWPKFSVMICKPPRGQENNPFRVIFFFATDEVILEETIKKTSVIDWTRQFGLGINLSHLEILKKVASEKNVPCKKISVCHMMRLEDVSKLPSIDSSRISLSSLDESHIGLVNDTWKFGKYEGAVGMIRSMISKFPSCCVLGADGRPVSWILTYDSCAMGMLYTVPEHRGKGYAKVLISSMAKRHHALGHPVYCFIEEENTASYRLFTNLGFIEDPSYREAWFEFNEY</sequence>
<reference evidence="7" key="2">
    <citation type="submission" date="2025-04" db="UniProtKB">
        <authorList>
            <consortium name="RefSeq"/>
        </authorList>
    </citation>
    <scope>IDENTIFICATION</scope>
</reference>
<evidence type="ECO:0000313" key="5">
    <source>
        <dbReference type="Ensembl" id="ENSSPAP00000014904.1"/>
    </source>
</evidence>
<accession>A0A3B5AAG6</accession>
<gene>
    <name evidence="7" type="primary">LOC103358485</name>
</gene>
<dbReference type="InterPro" id="IPR013652">
    <property type="entry name" value="Glycine_N-acyltransferase_C"/>
</dbReference>
<keyword evidence="1 3" id="KW-0808">Transferase</keyword>